<dbReference type="Gene3D" id="3.80.10.10">
    <property type="entry name" value="Ribonuclease Inhibitor"/>
    <property type="match status" value="2"/>
</dbReference>
<evidence type="ECO:0000313" key="7">
    <source>
        <dbReference type="Proteomes" id="UP001177003"/>
    </source>
</evidence>
<dbReference type="SUPFAM" id="SSF52540">
    <property type="entry name" value="P-loop containing nucleoside triphosphate hydrolases"/>
    <property type="match status" value="1"/>
</dbReference>
<organism evidence="6 7">
    <name type="scientific">Lactuca saligna</name>
    <name type="common">Willowleaf lettuce</name>
    <dbReference type="NCBI Taxonomy" id="75948"/>
    <lineage>
        <taxon>Eukaryota</taxon>
        <taxon>Viridiplantae</taxon>
        <taxon>Streptophyta</taxon>
        <taxon>Embryophyta</taxon>
        <taxon>Tracheophyta</taxon>
        <taxon>Spermatophyta</taxon>
        <taxon>Magnoliopsida</taxon>
        <taxon>eudicotyledons</taxon>
        <taxon>Gunneridae</taxon>
        <taxon>Pentapetalae</taxon>
        <taxon>asterids</taxon>
        <taxon>campanulids</taxon>
        <taxon>Asterales</taxon>
        <taxon>Asteraceae</taxon>
        <taxon>Cichorioideae</taxon>
        <taxon>Cichorieae</taxon>
        <taxon>Lactucinae</taxon>
        <taxon>Lactuca</taxon>
    </lineage>
</organism>
<dbReference type="Pfam" id="PF01582">
    <property type="entry name" value="TIR"/>
    <property type="match status" value="1"/>
</dbReference>
<dbReference type="InterPro" id="IPR036390">
    <property type="entry name" value="WH_DNA-bd_sf"/>
</dbReference>
<dbReference type="InterPro" id="IPR044974">
    <property type="entry name" value="Disease_R_plants"/>
</dbReference>
<evidence type="ECO:0000256" key="1">
    <source>
        <dbReference type="ARBA" id="ARBA00022614"/>
    </source>
</evidence>
<dbReference type="FunFam" id="3.40.50.10140:FF:000007">
    <property type="entry name" value="Disease resistance protein (TIR-NBS-LRR class)"/>
    <property type="match status" value="1"/>
</dbReference>
<evidence type="ECO:0000313" key="6">
    <source>
        <dbReference type="EMBL" id="CAI9269625.1"/>
    </source>
</evidence>
<dbReference type="SUPFAM" id="SSF52200">
    <property type="entry name" value="Toll/Interleukin receptor TIR domain"/>
    <property type="match status" value="1"/>
</dbReference>
<keyword evidence="1" id="KW-0433">Leucine-rich repeat</keyword>
<dbReference type="EMBL" id="OX465077">
    <property type="protein sequence ID" value="CAI9269625.1"/>
    <property type="molecule type" value="Genomic_DNA"/>
</dbReference>
<dbReference type="InterPro" id="IPR002182">
    <property type="entry name" value="NB-ARC"/>
</dbReference>
<proteinExistence type="predicted"/>
<dbReference type="Pfam" id="PF23282">
    <property type="entry name" value="WHD_ROQ1"/>
    <property type="match status" value="1"/>
</dbReference>
<dbReference type="Pfam" id="PF00931">
    <property type="entry name" value="NB-ARC"/>
    <property type="match status" value="1"/>
</dbReference>
<dbReference type="GO" id="GO:0007165">
    <property type="term" value="P:signal transduction"/>
    <property type="evidence" value="ECO:0007669"/>
    <property type="project" value="InterPro"/>
</dbReference>
<accession>A0AA35Y908</accession>
<dbReference type="Proteomes" id="UP001177003">
    <property type="component" value="Chromosome 1"/>
</dbReference>
<keyword evidence="7" id="KW-1185">Reference proteome</keyword>
<protein>
    <recommendedName>
        <fullName evidence="5">TIR domain-containing protein</fullName>
    </recommendedName>
</protein>
<sequence>MVELHEILEGSSSSSSTQAQRYDVFLSFRGLDTRNSFTAYLHKALMDANINTFLDDEEIETGEDLKPELESAIKASRASVIILSKNYANSTWCLDELVLILEQRKTSNHIVIPIFYHVKPTHVRKQESSFGDAMTKHKQMMEAETNANKRRKSAQKIDRWTKALVEVANIKGMDLNGSFRQEMAFIEEIVTDIYRRLHISSRSHLPQLFGMDYSIRFVTSWLRDTSSHTADVLTILGIGGIGKTSLAKYVYGLYSHEFDTNNIIEDISRRCEKTDGLLALQKQLYNGISKQSPIHVHDSSVYTSMIENALVYKKMFLVLDDINSLDQLDALLGSKGLHPGSKIIITTKDAWLTESCVLFKTNVKPKHTNHVLKGLYKTESQKLLCYHAFMCNDPKVGYEEVSEKLVEYCEGHPMALQLLGKNLHNRDVAYWEGYIEELKKENGSPINNVLRRSFDTLPFKNHKDLFKHIACFFVGMDRDVAETILKACDIDTRSGITDLINRCLVSIGLNNELMMHRLVQEMGRLVVREESPDKPWERSRLWCHEDSFKVMKQKKGTENVLGLALDMRMLEKEKLHGSLELKTDALSKMDSLMLLQLNYVQITGSYKNFPKELRWLSILNHLGVVIAIPRRLHKRLKQLTGWWSKDKRLLGSLKILNLSFCEQLHSLGGFDHLPKLERLILRGCIGLLDVCESIEQCFELVLIDLSYCNKLEKLSRSLHMLKKVKTLLLNGYYLGESQIKIRDMDSLGMLKANNIGINTITSSSVIQEVIPRDLKFFAVSLPKYLVSLSLKNNNLSTESFPVDFSCLSMLKELYLDGNPIVCLPNCVRSLPRLETLSMKDCNMLTTVEHPPHTLAFMDLSFDSNKPLLRRVVFDPEMSPLIFIINWKMLTSSSCEIQGLIKSQPMSNVSEKVLRSLGWSKLNFLNARFVKTDVFFGGSEESEIQMYYEFGIFSIIYGHEEMPDWIMDRSTGPSTSFTIPSSPNNLTGLNFCYILTSPFPDERFGFGDDVYLRLPVIIINNITKKHTWIYEHNNDSVLYEGGKCLMFLSHWMFGMNDMESGDHITVSVMELVDGAFFSSTASKKPCHFTKECGVSFVYDDGEEKEEEGEDVLGYYKSWNHIIGGDLTGFHSVEKAPALKMTKCTSKLSLKEGLTYRRLVLKCDFFWISCMCKTAKDMFALLILIVENSLRMLVQSCYV</sequence>
<dbReference type="AlphaFoldDB" id="A0AA35Y908"/>
<keyword evidence="3" id="KW-0611">Plant defense</keyword>
<dbReference type="Gene3D" id="1.10.8.430">
    <property type="entry name" value="Helical domain of apoptotic protease-activating factors"/>
    <property type="match status" value="1"/>
</dbReference>
<name>A0AA35Y908_LACSI</name>
<keyword evidence="4" id="KW-0520">NAD</keyword>
<dbReference type="PANTHER" id="PTHR11017">
    <property type="entry name" value="LEUCINE-RICH REPEAT-CONTAINING PROTEIN"/>
    <property type="match status" value="1"/>
</dbReference>
<dbReference type="GO" id="GO:0006952">
    <property type="term" value="P:defense response"/>
    <property type="evidence" value="ECO:0007669"/>
    <property type="project" value="UniProtKB-KW"/>
</dbReference>
<dbReference type="InterPro" id="IPR032675">
    <property type="entry name" value="LRR_dom_sf"/>
</dbReference>
<dbReference type="InterPro" id="IPR042197">
    <property type="entry name" value="Apaf_helical"/>
</dbReference>
<dbReference type="SUPFAM" id="SSF46785">
    <property type="entry name" value="Winged helix' DNA-binding domain"/>
    <property type="match status" value="1"/>
</dbReference>
<dbReference type="GO" id="GO:0043531">
    <property type="term" value="F:ADP binding"/>
    <property type="evidence" value="ECO:0007669"/>
    <property type="project" value="InterPro"/>
</dbReference>
<dbReference type="InterPro" id="IPR000157">
    <property type="entry name" value="TIR_dom"/>
</dbReference>
<dbReference type="PROSITE" id="PS50104">
    <property type="entry name" value="TIR"/>
    <property type="match status" value="1"/>
</dbReference>
<evidence type="ECO:0000256" key="4">
    <source>
        <dbReference type="ARBA" id="ARBA00023027"/>
    </source>
</evidence>
<evidence type="ECO:0000256" key="3">
    <source>
        <dbReference type="ARBA" id="ARBA00022821"/>
    </source>
</evidence>
<dbReference type="InterPro" id="IPR058192">
    <property type="entry name" value="WHD_ROQ1-like"/>
</dbReference>
<feature type="domain" description="TIR" evidence="5">
    <location>
        <begin position="20"/>
        <end position="197"/>
    </location>
</feature>
<dbReference type="SUPFAM" id="SSF52058">
    <property type="entry name" value="L domain-like"/>
    <property type="match status" value="1"/>
</dbReference>
<dbReference type="Gene3D" id="3.40.50.10140">
    <property type="entry name" value="Toll/interleukin-1 receptor homology (TIR) domain"/>
    <property type="match status" value="1"/>
</dbReference>
<dbReference type="SMART" id="SM00255">
    <property type="entry name" value="TIR"/>
    <property type="match status" value="1"/>
</dbReference>
<dbReference type="PRINTS" id="PR00364">
    <property type="entry name" value="DISEASERSIST"/>
</dbReference>
<evidence type="ECO:0000256" key="2">
    <source>
        <dbReference type="ARBA" id="ARBA00022737"/>
    </source>
</evidence>
<gene>
    <name evidence="6" type="ORF">LSALG_LOCUS9985</name>
</gene>
<dbReference type="Gene3D" id="3.40.50.300">
    <property type="entry name" value="P-loop containing nucleotide triphosphate hydrolases"/>
    <property type="match status" value="1"/>
</dbReference>
<keyword evidence="2" id="KW-0677">Repeat</keyword>
<evidence type="ECO:0000259" key="5">
    <source>
        <dbReference type="PROSITE" id="PS50104"/>
    </source>
</evidence>
<reference evidence="6" key="1">
    <citation type="submission" date="2023-04" db="EMBL/GenBank/DDBJ databases">
        <authorList>
            <person name="Vijverberg K."/>
            <person name="Xiong W."/>
            <person name="Schranz E."/>
        </authorList>
    </citation>
    <scope>NUCLEOTIDE SEQUENCE</scope>
</reference>
<dbReference type="PANTHER" id="PTHR11017:SF313">
    <property type="entry name" value="TIR DOMAIN, P-LOOP CONTAINING NUCLEOSIDE TRIPHOSPHATE HYDROLASE"/>
    <property type="match status" value="1"/>
</dbReference>
<dbReference type="InterPro" id="IPR035897">
    <property type="entry name" value="Toll_tir_struct_dom_sf"/>
</dbReference>
<dbReference type="InterPro" id="IPR027417">
    <property type="entry name" value="P-loop_NTPase"/>
</dbReference>